<comment type="function">
    <text evidence="8">Uptake of L-lactate across the membrane. Can also transport D-lactate and glycolate.</text>
</comment>
<sequence length="500" mass="50511">MTLLAASAPLIVVLASMGVLRWPAAKAGAAGTLITLVLALGFFDLSGIAPTVEVTWAIAGIFTEALHSTFSILWVVLPALSIYELQQRTGALEVIREALVGLTDDRVLQAVLIAWFFGLFMEGAAGFGTPVALAAPLLVGLGYPPITAVAMALVGHAAGVSFGAVGTPIFAQAEITGLPAAEIGVATALLHAALGTFLVAVVMRMAGAPLSLRIAIWALLAGACFFVPFVALAILAGPELPTLGGALAGAIMFVVTMRWRAGGRAKLPAPASLLLAAAPYLIILALVLATRLIDPLPAVLGGIQIGWSLHDTFRGTFQPFYHPGTILLLGFVLGGLATGRASHLLPAAVAAAARVLPVAAALLAMLAMARLMVHSGMIATLAEGAASSGAVWPLLAPAVGVLGTFVTGSATASSILFAHFQLTTAGALALPATTMVAAQGFGAAIGNIVAPHNIIAGAATVGLHRREGDILARTAVTCATYAVAGGLLVMVLVTFATVPL</sequence>
<keyword evidence="8" id="KW-0997">Cell inner membrane</keyword>
<keyword evidence="5 8" id="KW-0812">Transmembrane</keyword>
<evidence type="ECO:0000256" key="8">
    <source>
        <dbReference type="RuleBase" id="RU365092"/>
    </source>
</evidence>
<feature type="transmembrane region" description="Helical" evidence="8">
    <location>
        <begin position="475"/>
        <end position="498"/>
    </location>
</feature>
<evidence type="ECO:0000313" key="9">
    <source>
        <dbReference type="EMBL" id="GGA50018.1"/>
    </source>
</evidence>
<evidence type="ECO:0000256" key="3">
    <source>
        <dbReference type="ARBA" id="ARBA00022448"/>
    </source>
</evidence>
<dbReference type="AlphaFoldDB" id="A0A916RAK4"/>
<proteinExistence type="inferred from homology"/>
<keyword evidence="7 8" id="KW-0472">Membrane</keyword>
<protein>
    <recommendedName>
        <fullName evidence="8">L-lactate permease</fullName>
    </recommendedName>
</protein>
<keyword evidence="3 8" id="KW-0813">Transport</keyword>
<dbReference type="GO" id="GO:0015295">
    <property type="term" value="F:solute:proton symporter activity"/>
    <property type="evidence" value="ECO:0007669"/>
    <property type="project" value="TreeGrafter"/>
</dbReference>
<dbReference type="OrthoDB" id="9761056at2"/>
<feature type="transmembrane region" description="Helical" evidence="8">
    <location>
        <begin position="273"/>
        <end position="293"/>
    </location>
</feature>
<evidence type="ECO:0000256" key="1">
    <source>
        <dbReference type="ARBA" id="ARBA00004651"/>
    </source>
</evidence>
<feature type="transmembrane region" description="Helical" evidence="8">
    <location>
        <begin position="56"/>
        <end position="77"/>
    </location>
</feature>
<keyword evidence="6 8" id="KW-1133">Transmembrane helix</keyword>
<evidence type="ECO:0000256" key="4">
    <source>
        <dbReference type="ARBA" id="ARBA00022475"/>
    </source>
</evidence>
<dbReference type="EMBL" id="BMKB01000003">
    <property type="protein sequence ID" value="GGA50018.1"/>
    <property type="molecule type" value="Genomic_DNA"/>
</dbReference>
<dbReference type="Proteomes" id="UP000596977">
    <property type="component" value="Unassembled WGS sequence"/>
</dbReference>
<dbReference type="GO" id="GO:0015129">
    <property type="term" value="F:lactate transmembrane transporter activity"/>
    <property type="evidence" value="ECO:0007669"/>
    <property type="project" value="UniProtKB-UniRule"/>
</dbReference>
<dbReference type="GO" id="GO:0005886">
    <property type="term" value="C:plasma membrane"/>
    <property type="evidence" value="ECO:0007669"/>
    <property type="project" value="UniProtKB-SubCell"/>
</dbReference>
<dbReference type="PANTHER" id="PTHR30003">
    <property type="entry name" value="L-LACTATE PERMEASE"/>
    <property type="match status" value="1"/>
</dbReference>
<accession>A0A916RAK4</accession>
<organism evidence="9 10">
    <name type="scientific">Pelagibacterium lentulum</name>
    <dbReference type="NCBI Taxonomy" id="2029865"/>
    <lineage>
        <taxon>Bacteria</taxon>
        <taxon>Pseudomonadati</taxon>
        <taxon>Pseudomonadota</taxon>
        <taxon>Alphaproteobacteria</taxon>
        <taxon>Hyphomicrobiales</taxon>
        <taxon>Devosiaceae</taxon>
        <taxon>Pelagibacterium</taxon>
    </lineage>
</organism>
<reference evidence="9 10" key="1">
    <citation type="journal article" date="2014" name="Int. J. Syst. Evol. Microbiol.">
        <title>Complete genome sequence of Corynebacterium casei LMG S-19264T (=DSM 44701T), isolated from a smear-ripened cheese.</title>
        <authorList>
            <consortium name="US DOE Joint Genome Institute (JGI-PGF)"/>
            <person name="Walter F."/>
            <person name="Albersmeier A."/>
            <person name="Kalinowski J."/>
            <person name="Ruckert C."/>
        </authorList>
    </citation>
    <scope>NUCLEOTIDE SEQUENCE [LARGE SCALE GENOMIC DNA]</scope>
    <source>
        <strain evidence="9 10">CGMCC 1.15896</strain>
    </source>
</reference>
<evidence type="ECO:0000256" key="5">
    <source>
        <dbReference type="ARBA" id="ARBA00022692"/>
    </source>
</evidence>
<feature type="transmembrane region" description="Helical" evidence="8">
    <location>
        <begin position="344"/>
        <end position="369"/>
    </location>
</feature>
<evidence type="ECO:0000313" key="10">
    <source>
        <dbReference type="Proteomes" id="UP000596977"/>
    </source>
</evidence>
<dbReference type="PANTHER" id="PTHR30003:SF0">
    <property type="entry name" value="GLYCOLATE PERMEASE GLCA-RELATED"/>
    <property type="match status" value="1"/>
</dbReference>
<feature type="transmembrane region" description="Helical" evidence="8">
    <location>
        <begin position="242"/>
        <end position="261"/>
    </location>
</feature>
<comment type="similarity">
    <text evidence="2 8">Belongs to the lactate permease family.</text>
</comment>
<keyword evidence="4" id="KW-1003">Cell membrane</keyword>
<feature type="transmembrane region" description="Helical" evidence="8">
    <location>
        <begin position="112"/>
        <end position="139"/>
    </location>
</feature>
<feature type="transmembrane region" description="Helical" evidence="8">
    <location>
        <begin position="389"/>
        <end position="408"/>
    </location>
</feature>
<feature type="transmembrane region" description="Helical" evidence="8">
    <location>
        <begin position="146"/>
        <end position="171"/>
    </location>
</feature>
<evidence type="ECO:0000256" key="6">
    <source>
        <dbReference type="ARBA" id="ARBA00022989"/>
    </source>
</evidence>
<keyword evidence="10" id="KW-1185">Reference proteome</keyword>
<name>A0A916RAK4_9HYPH</name>
<comment type="subcellular location">
    <subcellularLocation>
        <location evidence="8">Cell inner membrane</location>
        <topology evidence="8">Multi-pass membrane protein</topology>
    </subcellularLocation>
    <subcellularLocation>
        <location evidence="1">Cell membrane</location>
        <topology evidence="1">Multi-pass membrane protein</topology>
    </subcellularLocation>
</comment>
<gene>
    <name evidence="9" type="ORF">GCM10011499_19920</name>
</gene>
<dbReference type="RefSeq" id="WP_127074327.1">
    <property type="nucleotide sequence ID" value="NZ_BMKB01000003.1"/>
</dbReference>
<feature type="transmembrane region" description="Helical" evidence="8">
    <location>
        <begin position="214"/>
        <end position="236"/>
    </location>
</feature>
<feature type="transmembrane region" description="Helical" evidence="8">
    <location>
        <begin position="31"/>
        <end position="49"/>
    </location>
</feature>
<comment type="caution">
    <text evidence="9">The sequence shown here is derived from an EMBL/GenBank/DDBJ whole genome shotgun (WGS) entry which is preliminary data.</text>
</comment>
<feature type="transmembrane region" description="Helical" evidence="8">
    <location>
        <begin position="320"/>
        <end position="337"/>
    </location>
</feature>
<feature type="transmembrane region" description="Helical" evidence="8">
    <location>
        <begin position="444"/>
        <end position="463"/>
    </location>
</feature>
<evidence type="ECO:0000256" key="2">
    <source>
        <dbReference type="ARBA" id="ARBA00010100"/>
    </source>
</evidence>
<dbReference type="InterPro" id="IPR003804">
    <property type="entry name" value="Lactate_perm"/>
</dbReference>
<evidence type="ECO:0000256" key="7">
    <source>
        <dbReference type="ARBA" id="ARBA00023136"/>
    </source>
</evidence>
<dbReference type="Pfam" id="PF02652">
    <property type="entry name" value="Lactate_perm"/>
    <property type="match status" value="2"/>
</dbReference>
<feature type="transmembrane region" description="Helical" evidence="8">
    <location>
        <begin position="183"/>
        <end position="202"/>
    </location>
</feature>
<feature type="transmembrane region" description="Helical" evidence="8">
    <location>
        <begin position="415"/>
        <end position="438"/>
    </location>
</feature>